<feature type="domain" description="Secretion system C-terminal sorting" evidence="2">
    <location>
        <begin position="420"/>
        <end position="498"/>
    </location>
</feature>
<evidence type="ECO:0000256" key="1">
    <source>
        <dbReference type="ARBA" id="ARBA00022729"/>
    </source>
</evidence>
<dbReference type="EMBL" id="JBCDNA010000001">
    <property type="protein sequence ID" value="MEL4454533.1"/>
    <property type="molecule type" value="Genomic_DNA"/>
</dbReference>
<dbReference type="InterPro" id="IPR026444">
    <property type="entry name" value="Secre_tail"/>
</dbReference>
<reference evidence="3 4" key="1">
    <citation type="submission" date="2024-04" db="EMBL/GenBank/DDBJ databases">
        <title>whole genome sequencing of Lutimonas vermicola strain IMCC1616.</title>
        <authorList>
            <person name="Bae S.S."/>
        </authorList>
    </citation>
    <scope>NUCLEOTIDE SEQUENCE [LARGE SCALE GENOMIC DNA]</scope>
    <source>
        <strain evidence="3 4">IMCC1616</strain>
    </source>
</reference>
<protein>
    <submittedName>
        <fullName evidence="3">T9SS type A sorting domain-containing protein</fullName>
    </submittedName>
</protein>
<dbReference type="Proteomes" id="UP001474120">
    <property type="component" value="Unassembled WGS sequence"/>
</dbReference>
<organism evidence="3 4">
    <name type="scientific">Lutimonas vermicola</name>
    <dbReference type="NCBI Taxonomy" id="414288"/>
    <lineage>
        <taxon>Bacteria</taxon>
        <taxon>Pseudomonadati</taxon>
        <taxon>Bacteroidota</taxon>
        <taxon>Flavobacteriia</taxon>
        <taxon>Flavobacteriales</taxon>
        <taxon>Flavobacteriaceae</taxon>
        <taxon>Lutimonas</taxon>
    </lineage>
</organism>
<evidence type="ECO:0000259" key="2">
    <source>
        <dbReference type="Pfam" id="PF18962"/>
    </source>
</evidence>
<keyword evidence="1" id="KW-0732">Signal</keyword>
<dbReference type="RefSeq" id="WP_342158095.1">
    <property type="nucleotide sequence ID" value="NZ_JBCDNA010000001.1"/>
</dbReference>
<sequence>MKKLLLSFVVLIFLNFSVRGQVVELMGMGIKSKTSATLEIADQYNIKQADLFAVSKGLNTLPPIDGVLFDNEDSPSSNWIPIVGSQYLSYVKDESIGYYTRSFANPLNEKFNASIKIEDYVHSFYAYVYRTSLTASYKSVVNVEQVFMYHNGSAKKYVYTLDIGTETASRDLTIKVPISELDEGQRMIVIEIEAGPKYQRFVENTYNSLGNSLLIGEYQLKDVPGNISEVTISIYSPDPGSDNLNGDSFFVGGVIADVEKVFNGCTLTQGYWKTHSTCKKNGNGPKRDDTWDLIEGGKAEKTVFFESGKDYCEVFNTNPGKGGKYYILAHQYIAAELNLHNDADPSDIASTFDEATKFLHENTPEEVNNNKDLQQMCVRLGGILDDFNNGRIGPGHCDDKDEYTEKIAIKVASSKNKVNVFPNPVRDVGKIAFTSKQSGDTRIELYNISGQKVGDLYNGVTKKGADVLIEFSTLHLKRGLYFALVKNGNDTMRHKISITN</sequence>
<name>A0ABU9KWH9_9FLAO</name>
<evidence type="ECO:0000313" key="3">
    <source>
        <dbReference type="EMBL" id="MEL4454533.1"/>
    </source>
</evidence>
<keyword evidence="4" id="KW-1185">Reference proteome</keyword>
<dbReference type="NCBIfam" id="TIGR04183">
    <property type="entry name" value="Por_Secre_tail"/>
    <property type="match status" value="1"/>
</dbReference>
<evidence type="ECO:0000313" key="4">
    <source>
        <dbReference type="Proteomes" id="UP001474120"/>
    </source>
</evidence>
<comment type="caution">
    <text evidence="3">The sequence shown here is derived from an EMBL/GenBank/DDBJ whole genome shotgun (WGS) entry which is preliminary data.</text>
</comment>
<accession>A0ABU9KWH9</accession>
<dbReference type="Pfam" id="PF18962">
    <property type="entry name" value="Por_Secre_tail"/>
    <property type="match status" value="1"/>
</dbReference>
<gene>
    <name evidence="3" type="ORF">AABB81_01400</name>
</gene>
<proteinExistence type="predicted"/>